<evidence type="ECO:0000256" key="1">
    <source>
        <dbReference type="ARBA" id="ARBA00007623"/>
    </source>
</evidence>
<evidence type="ECO:0000256" key="4">
    <source>
        <dbReference type="ARBA" id="ARBA00022807"/>
    </source>
</evidence>
<evidence type="ECO:0000256" key="3">
    <source>
        <dbReference type="ARBA" id="ARBA00022801"/>
    </source>
</evidence>
<keyword evidence="2 5" id="KW-0645">Protease</keyword>
<protein>
    <submittedName>
        <fullName evidence="9">Calpain-D (Calcium-activated neutral proteinase D) (CANP D) (Small optic lobes protein)</fullName>
    </submittedName>
</protein>
<dbReference type="InterPro" id="IPR000169">
    <property type="entry name" value="Pept_cys_AS"/>
</dbReference>
<feature type="region of interest" description="Disordered" evidence="6">
    <location>
        <begin position="486"/>
        <end position="514"/>
    </location>
</feature>
<evidence type="ECO:0000313" key="9">
    <source>
        <dbReference type="EMBL" id="CAK9008011.1"/>
    </source>
</evidence>
<dbReference type="PRINTS" id="PR00704">
    <property type="entry name" value="CALPAIN"/>
</dbReference>
<evidence type="ECO:0000256" key="6">
    <source>
        <dbReference type="SAM" id="MobiDB-lite"/>
    </source>
</evidence>
<dbReference type="SUPFAM" id="SSF47473">
    <property type="entry name" value="EF-hand"/>
    <property type="match status" value="1"/>
</dbReference>
<dbReference type="PROSITE" id="PS50222">
    <property type="entry name" value="EF_HAND_2"/>
    <property type="match status" value="1"/>
</dbReference>
<keyword evidence="4 5" id="KW-0788">Thiol protease</keyword>
<proteinExistence type="inferred from homology"/>
<evidence type="ECO:0000259" key="7">
    <source>
        <dbReference type="PROSITE" id="PS50203"/>
    </source>
</evidence>
<dbReference type="Pfam" id="PF00648">
    <property type="entry name" value="Peptidase_C2"/>
    <property type="match status" value="1"/>
</dbReference>
<gene>
    <name evidence="9" type="ORF">SCF082_LOCUS9678</name>
</gene>
<reference evidence="9 10" key="1">
    <citation type="submission" date="2024-02" db="EMBL/GenBank/DDBJ databases">
        <authorList>
            <person name="Chen Y."/>
            <person name="Shah S."/>
            <person name="Dougan E. K."/>
            <person name="Thang M."/>
            <person name="Chan C."/>
        </authorList>
    </citation>
    <scope>NUCLEOTIDE SEQUENCE [LARGE SCALE GENOMIC DNA]</scope>
</reference>
<dbReference type="PANTHER" id="PTHR10183">
    <property type="entry name" value="CALPAIN"/>
    <property type="match status" value="1"/>
</dbReference>
<feature type="domain" description="EF-hand" evidence="8">
    <location>
        <begin position="8"/>
        <end position="43"/>
    </location>
</feature>
<organism evidence="9 10">
    <name type="scientific">Durusdinium trenchii</name>
    <dbReference type="NCBI Taxonomy" id="1381693"/>
    <lineage>
        <taxon>Eukaryota</taxon>
        <taxon>Sar</taxon>
        <taxon>Alveolata</taxon>
        <taxon>Dinophyceae</taxon>
        <taxon>Suessiales</taxon>
        <taxon>Symbiodiniaceae</taxon>
        <taxon>Durusdinium</taxon>
    </lineage>
</organism>
<feature type="active site" evidence="5">
    <location>
        <position position="409"/>
    </location>
</feature>
<dbReference type="EMBL" id="CAXAMM010005625">
    <property type="protein sequence ID" value="CAK9008011.1"/>
    <property type="molecule type" value="Genomic_DNA"/>
</dbReference>
<feature type="domain" description="Calpain catalytic" evidence="7">
    <location>
        <begin position="133"/>
        <end position="469"/>
    </location>
</feature>
<dbReference type="InterPro" id="IPR002048">
    <property type="entry name" value="EF_hand_dom"/>
</dbReference>
<accession>A0ABP0J0Y3</accession>
<comment type="similarity">
    <text evidence="1">Belongs to the peptidase C2 family.</text>
</comment>
<dbReference type="Gene3D" id="3.90.70.10">
    <property type="entry name" value="Cysteine proteinases"/>
    <property type="match status" value="1"/>
</dbReference>
<evidence type="ECO:0000256" key="5">
    <source>
        <dbReference type="PROSITE-ProRule" id="PRU00239"/>
    </source>
</evidence>
<dbReference type="PANTHER" id="PTHR10183:SF379">
    <property type="entry name" value="CALPAIN-5"/>
    <property type="match status" value="1"/>
</dbReference>
<evidence type="ECO:0000256" key="2">
    <source>
        <dbReference type="ARBA" id="ARBA00022670"/>
    </source>
</evidence>
<dbReference type="PROSITE" id="PS00139">
    <property type="entry name" value="THIOL_PROTEASE_CYS"/>
    <property type="match status" value="1"/>
</dbReference>
<comment type="caution">
    <text evidence="9">The sequence shown here is derived from an EMBL/GenBank/DDBJ whole genome shotgun (WGS) entry which is preliminary data.</text>
</comment>
<dbReference type="PROSITE" id="PS50203">
    <property type="entry name" value="CALPAIN_CAT"/>
    <property type="match status" value="1"/>
</dbReference>
<dbReference type="SUPFAM" id="SSF54001">
    <property type="entry name" value="Cysteine proteinases"/>
    <property type="match status" value="1"/>
</dbReference>
<feature type="active site" evidence="5">
    <location>
        <position position="384"/>
    </location>
</feature>
<keyword evidence="3 5" id="KW-0378">Hydrolase</keyword>
<feature type="active site" evidence="5">
    <location>
        <position position="189"/>
    </location>
</feature>
<name>A0ABP0J0Y3_9DINO</name>
<dbReference type="InterPro" id="IPR038765">
    <property type="entry name" value="Papain-like_cys_pep_sf"/>
</dbReference>
<keyword evidence="10" id="KW-1185">Reference proteome</keyword>
<dbReference type="SMART" id="SM00230">
    <property type="entry name" value="CysPc"/>
    <property type="match status" value="1"/>
</dbReference>
<sequence>MTKVFECLGIKGSKYIFNQADQNKDGVIRVHEFISWLTKQDPKCILSEDVTDGKGSISATVTNTNLTVKKKFYFEFTRCENIEFSEGKTVTVGLEPGEQRTVKLLTVTGQPYHYSHEVACRSEYAGLEDDPNAFKDPDFPHDGSSTCGHSKEYLADVWVRARMLGDPQESVLFDQIRPQDVKQGQVGDCWLMAAIASAASHPELVKKLFTTRHLTDDGKYTISLYDAGAQKWTPVVIDEFLPCRLQNGKPVPLFAKPMGEELWAVLLEKAFAKFCYGWGKMQGGDSWFALQAMSGFKSFVGWTARDQKWKKKTLKEDWAHGKTENARGRKINYKCYNFDYEQTPKELEELFLELLALGTKDHLMGCAWEGANPEAKAKGIVLWHAYSLLEVVEETRDDGTPQRLMQVRNPWGHKEWKGDWGDDSELWSQNPQLHERMKTKMAGGNDGKFFMSLEDWGKSFNALTVCPIGERTLETGGTTHDLSEELEDEASAGAPRLFLDSDDESEGPKEWINW</sequence>
<evidence type="ECO:0000313" key="10">
    <source>
        <dbReference type="Proteomes" id="UP001642464"/>
    </source>
</evidence>
<dbReference type="InterPro" id="IPR001300">
    <property type="entry name" value="Peptidase_C2_calpain_cat"/>
</dbReference>
<dbReference type="InterPro" id="IPR022684">
    <property type="entry name" value="Calpain_cysteine_protease"/>
</dbReference>
<dbReference type="Proteomes" id="UP001642464">
    <property type="component" value="Unassembled WGS sequence"/>
</dbReference>
<dbReference type="InterPro" id="IPR011992">
    <property type="entry name" value="EF-hand-dom_pair"/>
</dbReference>
<evidence type="ECO:0000259" key="8">
    <source>
        <dbReference type="PROSITE" id="PS50222"/>
    </source>
</evidence>